<dbReference type="Pfam" id="PF02449">
    <property type="entry name" value="Glyco_hydro_42"/>
    <property type="match status" value="1"/>
</dbReference>
<evidence type="ECO:0000259" key="3">
    <source>
        <dbReference type="Pfam" id="PF02449"/>
    </source>
</evidence>
<evidence type="ECO:0000256" key="1">
    <source>
        <dbReference type="ARBA" id="ARBA00022801"/>
    </source>
</evidence>
<dbReference type="Proteomes" id="UP000515917">
    <property type="component" value="Chromosome"/>
</dbReference>
<dbReference type="InterPro" id="IPR017853">
    <property type="entry name" value="GH"/>
</dbReference>
<proteinExistence type="predicted"/>
<dbReference type="InterPro" id="IPR013529">
    <property type="entry name" value="Glyco_hydro_42_N"/>
</dbReference>
<dbReference type="EMBL" id="CP025781">
    <property type="protein sequence ID" value="QBC45080.1"/>
    <property type="molecule type" value="Genomic_DNA"/>
</dbReference>
<feature type="domain" description="Glycoside hydrolase family 42 N-terminal" evidence="3">
    <location>
        <begin position="503"/>
        <end position="623"/>
    </location>
</feature>
<dbReference type="AlphaFoldDB" id="A0A7G3GBX5"/>
<dbReference type="RefSeq" id="WP_130107592.1">
    <property type="nucleotide sequence ID" value="NZ_CP025781.1"/>
</dbReference>
<evidence type="ECO:0000313" key="4">
    <source>
        <dbReference type="EMBL" id="QBC45080.1"/>
    </source>
</evidence>
<dbReference type="Gene3D" id="3.20.20.80">
    <property type="entry name" value="Glycosidases"/>
    <property type="match status" value="1"/>
</dbReference>
<reference evidence="4 5" key="1">
    <citation type="submission" date="2018-01" db="EMBL/GenBank/DDBJ databases">
        <title>Genome sequence of Iodobacter sp. strain PCH194 isolated from Indian Trans-Himalaya.</title>
        <authorList>
            <person name="Kumar V."/>
            <person name="Thakur V."/>
            <person name="Kumar S."/>
            <person name="Singh D."/>
        </authorList>
    </citation>
    <scope>NUCLEOTIDE SEQUENCE [LARGE SCALE GENOMIC DNA]</scope>
    <source>
        <strain evidence="4 5">PCH194</strain>
    </source>
</reference>
<keyword evidence="2" id="KW-0326">Glycosidase</keyword>
<organism evidence="4 5">
    <name type="scientific">Iodobacter fluviatilis</name>
    <dbReference type="NCBI Taxonomy" id="537"/>
    <lineage>
        <taxon>Bacteria</taxon>
        <taxon>Pseudomonadati</taxon>
        <taxon>Pseudomonadota</taxon>
        <taxon>Betaproteobacteria</taxon>
        <taxon>Neisseriales</taxon>
        <taxon>Chitinibacteraceae</taxon>
        <taxon>Iodobacter</taxon>
    </lineage>
</organism>
<sequence length="1001" mass="112893">MSAIFFYDEKRAYHGERPQQEDLALWQEYGTLADSNTLINALSSASHGSCFVNTHGPFFPSNAWPALLYFLQNGGNLVSLGNMPFSQPCPLFKDLNIHEMLAIDNSDAQSIEAGTEYPLLADKTHLFQAQASTCGFVLMPTKHKDCPKESSSSGPMDARIYPLITANDTAGRAIAAPVVLIENHRGIFAGSRWLFANIDSSALFWEQGGGEALLDWAKSCAKGTTEIWIKPDFACYYPSEVPTYSLQLEALRPNACCQWQIEITTRYAGKVILQETLALTTHINGPVFHRSTLPTVILHGYYAIHCKAISAFGEVREMRQGFWGRDHRLLEEGQPLSAGRDYFTRGGKPVPIVGMTYMASDVHRKFLQLPNPAAWDEDMAEFARMGINYIRTGIWTAWRQIMFADGHAQEAALRAIDAFLHCAKRHNLETCFTFFTFTPETWEGHNPYLDPRAIAAQKRFISAIVSRHKNTSYVHWDLINEPSMFNPEQIFLGPRSVQDPVEIAAFRNWLQQQHSDINIWQQRWGQSPTSLPDWHTVLPPNAQEVAFNPTEISPKQHGIWLDYTLFTQAMHKRWVNDLRSTLSAIAPQRLVTVGQDEALGMQRPSPMFFADEVDYTNVHSWWLNDDLAWDSIFSKTPNKPSLVQETGIMHIESPNGRSKRSETELAYMLERKYAYAFINGGAGAVQWLWNINYHMDNINESHIGACRADGTRKPEAMISEDYGSFFKTLAPLMKNRQLEDIAVIYPFSNDYGNRRFALEATQRLVRVMQYELKMPVRAISEYKLSDLDHAPAKLIIIPSPHALSQAARDWIQQCKTPILLTGPCDLDAYWQRCSPLLSESATCNLQREEVLHIGSQKYRASFGGNKIAKLCKGNASTQLQTSGNLLWCPLPLEMNERTEPLLALYQAAMDWAGISAPFHWLSGEQPGVFAQKLSFEQGALWILVNESGQEEAISFSDKANNMVYSLTLASQRAVLFATDAEGKVTARLRKHKVSHHLAGTH</sequence>
<protein>
    <submittedName>
        <fullName evidence="4">Glycoside hydrolase</fullName>
    </submittedName>
</protein>
<dbReference type="GO" id="GO:0005975">
    <property type="term" value="P:carbohydrate metabolic process"/>
    <property type="evidence" value="ECO:0007669"/>
    <property type="project" value="InterPro"/>
</dbReference>
<dbReference type="GO" id="GO:0009341">
    <property type="term" value="C:beta-galactosidase complex"/>
    <property type="evidence" value="ECO:0007669"/>
    <property type="project" value="InterPro"/>
</dbReference>
<keyword evidence="1 4" id="KW-0378">Hydrolase</keyword>
<name>A0A7G3GBX5_9NEIS</name>
<evidence type="ECO:0000313" key="5">
    <source>
        <dbReference type="Proteomes" id="UP000515917"/>
    </source>
</evidence>
<accession>A0A7G3GBX5</accession>
<dbReference type="GO" id="GO:0004565">
    <property type="term" value="F:beta-galactosidase activity"/>
    <property type="evidence" value="ECO:0007669"/>
    <property type="project" value="InterPro"/>
</dbReference>
<dbReference type="KEGG" id="ifl:C1H71_17080"/>
<gene>
    <name evidence="4" type="ORF">C1H71_17080</name>
</gene>
<evidence type="ECO:0000256" key="2">
    <source>
        <dbReference type="ARBA" id="ARBA00023295"/>
    </source>
</evidence>
<dbReference type="SUPFAM" id="SSF51445">
    <property type="entry name" value="(Trans)glycosidases"/>
    <property type="match status" value="1"/>
</dbReference>
<keyword evidence="5" id="KW-1185">Reference proteome</keyword>